<dbReference type="GeneID" id="5722701"/>
<gene>
    <name evidence="8" type="ORF">CHLRE_17g721750v5</name>
</gene>
<evidence type="ECO:0000256" key="6">
    <source>
        <dbReference type="SAM" id="SignalP"/>
    </source>
</evidence>
<protein>
    <recommendedName>
        <fullName evidence="7">EGF-like domain-containing protein</fullName>
    </recommendedName>
</protein>
<keyword evidence="6" id="KW-0732">Signal</keyword>
<comment type="caution">
    <text evidence="4">Lacks conserved residue(s) required for the propagation of feature annotation.</text>
</comment>
<dbReference type="Proteomes" id="UP000006906">
    <property type="component" value="Chromosome 17"/>
</dbReference>
<dbReference type="RefSeq" id="XP_042914730.1">
    <property type="nucleotide sequence ID" value="XM_043072271.1"/>
</dbReference>
<dbReference type="PROSITE" id="PS00022">
    <property type="entry name" value="EGF_1"/>
    <property type="match status" value="2"/>
</dbReference>
<dbReference type="InParanoid" id="A0A2K3CQB9"/>
<feature type="region of interest" description="Disordered" evidence="5">
    <location>
        <begin position="69"/>
        <end position="92"/>
    </location>
</feature>
<keyword evidence="3" id="KW-0333">Golgi apparatus</keyword>
<feature type="chain" id="PRO_5014345652" description="EGF-like domain-containing protein" evidence="6">
    <location>
        <begin position="22"/>
        <end position="824"/>
    </location>
</feature>
<evidence type="ECO:0000313" key="9">
    <source>
        <dbReference type="Proteomes" id="UP000006906"/>
    </source>
</evidence>
<dbReference type="Pfam" id="PF03016">
    <property type="entry name" value="Exostosin_GT47"/>
    <property type="match status" value="1"/>
</dbReference>
<dbReference type="EMBL" id="CM008978">
    <property type="protein sequence ID" value="PNW70482.1"/>
    <property type="molecule type" value="Genomic_DNA"/>
</dbReference>
<dbReference type="AlphaFoldDB" id="A0A2K3CQB9"/>
<dbReference type="Pfam" id="PF23106">
    <property type="entry name" value="EGF_Teneurin"/>
    <property type="match status" value="1"/>
</dbReference>
<feature type="signal peptide" evidence="6">
    <location>
        <begin position="1"/>
        <end position="21"/>
    </location>
</feature>
<dbReference type="FunFam" id="2.10.25.10:FF:000026">
    <property type="entry name" value="Teneurin transmembrane protein 2"/>
    <property type="match status" value="1"/>
</dbReference>
<reference evidence="8 9" key="1">
    <citation type="journal article" date="2007" name="Science">
        <title>The Chlamydomonas genome reveals the evolution of key animal and plant functions.</title>
        <authorList>
            <person name="Merchant S.S."/>
            <person name="Prochnik S.E."/>
            <person name="Vallon O."/>
            <person name="Harris E.H."/>
            <person name="Karpowicz S.J."/>
            <person name="Witman G.B."/>
            <person name="Terry A."/>
            <person name="Salamov A."/>
            <person name="Fritz-Laylin L.K."/>
            <person name="Marechal-Drouard L."/>
            <person name="Marshall W.F."/>
            <person name="Qu L.H."/>
            <person name="Nelson D.R."/>
            <person name="Sanderfoot A.A."/>
            <person name="Spalding M.H."/>
            <person name="Kapitonov V.V."/>
            <person name="Ren Q."/>
            <person name="Ferris P."/>
            <person name="Lindquist E."/>
            <person name="Shapiro H."/>
            <person name="Lucas S.M."/>
            <person name="Grimwood J."/>
            <person name="Schmutz J."/>
            <person name="Cardol P."/>
            <person name="Cerutti H."/>
            <person name="Chanfreau G."/>
            <person name="Chen C.L."/>
            <person name="Cognat V."/>
            <person name="Croft M.T."/>
            <person name="Dent R."/>
            <person name="Dutcher S."/>
            <person name="Fernandez E."/>
            <person name="Fukuzawa H."/>
            <person name="Gonzalez-Ballester D."/>
            <person name="Gonzalez-Halphen D."/>
            <person name="Hallmann A."/>
            <person name="Hanikenne M."/>
            <person name="Hippler M."/>
            <person name="Inwood W."/>
            <person name="Jabbari K."/>
            <person name="Kalanon M."/>
            <person name="Kuras R."/>
            <person name="Lefebvre P.A."/>
            <person name="Lemaire S.D."/>
            <person name="Lobanov A.V."/>
            <person name="Lohr M."/>
            <person name="Manuell A."/>
            <person name="Meier I."/>
            <person name="Mets L."/>
            <person name="Mittag M."/>
            <person name="Mittelmeier T."/>
            <person name="Moroney J.V."/>
            <person name="Moseley J."/>
            <person name="Napoli C."/>
            <person name="Nedelcu A.M."/>
            <person name="Niyogi K."/>
            <person name="Novoselov S.V."/>
            <person name="Paulsen I.T."/>
            <person name="Pazour G."/>
            <person name="Purton S."/>
            <person name="Ral J.P."/>
            <person name="Riano-Pachon D.M."/>
            <person name="Riekhof W."/>
            <person name="Rymarquis L."/>
            <person name="Schroda M."/>
            <person name="Stern D."/>
            <person name="Umen J."/>
            <person name="Willows R."/>
            <person name="Wilson N."/>
            <person name="Zimmer S.L."/>
            <person name="Allmer J."/>
            <person name="Balk J."/>
            <person name="Bisova K."/>
            <person name="Chen C.J."/>
            <person name="Elias M."/>
            <person name="Gendler K."/>
            <person name="Hauser C."/>
            <person name="Lamb M.R."/>
            <person name="Ledford H."/>
            <person name="Long J.C."/>
            <person name="Minagawa J."/>
            <person name="Page M.D."/>
            <person name="Pan J."/>
            <person name="Pootakham W."/>
            <person name="Roje S."/>
            <person name="Rose A."/>
            <person name="Stahlberg E."/>
            <person name="Terauchi A.M."/>
            <person name="Yang P."/>
            <person name="Ball S."/>
            <person name="Bowler C."/>
            <person name="Dieckmann C.L."/>
            <person name="Gladyshev V.N."/>
            <person name="Green P."/>
            <person name="Jorgensen R."/>
            <person name="Mayfield S."/>
            <person name="Mueller-Roeber B."/>
            <person name="Rajamani S."/>
            <person name="Sayre R.T."/>
            <person name="Brokstein P."/>
            <person name="Dubchak I."/>
            <person name="Goodstein D."/>
            <person name="Hornick L."/>
            <person name="Huang Y.W."/>
            <person name="Jhaveri J."/>
            <person name="Luo Y."/>
            <person name="Martinez D."/>
            <person name="Ngau W.C."/>
            <person name="Otillar B."/>
            <person name="Poliakov A."/>
            <person name="Porter A."/>
            <person name="Szajkowski L."/>
            <person name="Werner G."/>
            <person name="Zhou K."/>
            <person name="Grigoriev I.V."/>
            <person name="Rokhsar D.S."/>
            <person name="Grossman A.R."/>
        </authorList>
    </citation>
    <scope>NUCLEOTIDE SEQUENCE [LARGE SCALE GENOMIC DNA]</scope>
    <source>
        <strain evidence="9">CC-503</strain>
    </source>
</reference>
<evidence type="ECO:0000256" key="5">
    <source>
        <dbReference type="SAM" id="MobiDB-lite"/>
    </source>
</evidence>
<evidence type="ECO:0000259" key="7">
    <source>
        <dbReference type="PROSITE" id="PS50026"/>
    </source>
</evidence>
<evidence type="ECO:0000313" key="8">
    <source>
        <dbReference type="EMBL" id="PNW70482.1"/>
    </source>
</evidence>
<evidence type="ECO:0000256" key="3">
    <source>
        <dbReference type="ARBA" id="ARBA00023034"/>
    </source>
</evidence>
<dbReference type="PROSITE" id="PS01186">
    <property type="entry name" value="EGF_2"/>
    <property type="match status" value="1"/>
</dbReference>
<dbReference type="Gene3D" id="2.10.25.10">
    <property type="entry name" value="Laminin"/>
    <property type="match status" value="1"/>
</dbReference>
<feature type="disulfide bond" evidence="4">
    <location>
        <begin position="151"/>
        <end position="160"/>
    </location>
</feature>
<accession>A0A2K3CQB9</accession>
<dbReference type="PANTHER" id="PTHR11062">
    <property type="entry name" value="EXOSTOSIN HEPARAN SULFATE GLYCOSYLTRANSFERASE -RELATED"/>
    <property type="match status" value="1"/>
</dbReference>
<organism evidence="8 9">
    <name type="scientific">Chlamydomonas reinhardtii</name>
    <name type="common">Chlamydomonas smithii</name>
    <dbReference type="NCBI Taxonomy" id="3055"/>
    <lineage>
        <taxon>Eukaryota</taxon>
        <taxon>Viridiplantae</taxon>
        <taxon>Chlorophyta</taxon>
        <taxon>core chlorophytes</taxon>
        <taxon>Chlorophyceae</taxon>
        <taxon>CS clade</taxon>
        <taxon>Chlamydomonadales</taxon>
        <taxon>Chlamydomonadaceae</taxon>
        <taxon>Chlamydomonas</taxon>
    </lineage>
</organism>
<dbReference type="PANTHER" id="PTHR11062:SF268">
    <property type="entry name" value="FAMILY PROTEIN, PUTATIVE, EXPRESSED-RELATED"/>
    <property type="match status" value="1"/>
</dbReference>
<dbReference type="GO" id="GO:0000139">
    <property type="term" value="C:Golgi membrane"/>
    <property type="evidence" value="ECO:0007669"/>
    <property type="project" value="UniProtKB-SubCell"/>
</dbReference>
<dbReference type="OrthoDB" id="1924787at2759"/>
<sequence>MDAACTRSLGLVLLLLVLSDASWLPWTSEQELAASSSSSRRRTLLQIGFQVPKISIQLPLRQYLNGSNSGAAGAGSNRTDHSELAGAAGGEARRDEGDLRRRCAVAKGSWCGAYLRQDMVPYKTAPRGDKECPNACSGWGNCNHDTGLCECPAGRAGPACEREVKRPCTNRFRHPHEVNVNESVGHIGPDKHDLDIQAPGWIASRCSGYCIDHLALCTCGRDSKYRHIPAPAGSPPWTPPVQWGRPMTDGCMIGVDKDGNRIDWGRPHIKDSDLYGPEAWCNKDNPISHQCGCVWDGNGWPCDGSQQYEPFCPNQCTGHGDCHMGWCRCHPGWYGTDCSRKKAGMELDEGHLSRPWIKRTVDVPPASLRTPPLPTRPRPLIYIYDLTDYTTKFLQLRLGADACMWRRYSQDNSSFLLSMTYSVEAYLHETLLQSEHRTFDPDEADFFYVPVYVTCYMWPILGWADGPWWYAPLAHTRTMHVSNMLSEVHAHISSTFPWWNRRGGRDHIWLMAADEGACYMPTAIYNTSIILTHWGRMDLEHQSNTAYQQDNYNMAMPGEFKAWPGMDWQSRMRGHPCYDPRKDLVIPAFKSVDHFRDSPLLGGAPLVRDLLCYFRGDIGQARFPQYSRGLRQKLFHLWHKNDWAAKHKIYIGNGEMVRGPYSEHLLRSRFCLVLPGDGWSPRAEDAVLHGCIPVVIMDNVHAVFESILDWESFSIRIREDDAALEALPQLLEAVPPERVAKMQRNLARVWHRFAYATGPVMAAHLRRIAATSATAMPEMEAAQAVATLTPRDTPFRPLPAYPVSDDAFHTILQWLHHRINETRA</sequence>
<feature type="disulfide bond" evidence="4">
    <location>
        <begin position="132"/>
        <end position="142"/>
    </location>
</feature>
<dbReference type="PaxDb" id="3055-EDP00376"/>
<dbReference type="KEGG" id="cre:CHLRE_17g721750v5"/>
<evidence type="ECO:0000256" key="2">
    <source>
        <dbReference type="ARBA" id="ARBA00010271"/>
    </source>
</evidence>
<proteinExistence type="inferred from homology"/>
<keyword evidence="4" id="KW-1015">Disulfide bond</keyword>
<dbReference type="InterPro" id="IPR004263">
    <property type="entry name" value="Exostosin"/>
</dbReference>
<dbReference type="InterPro" id="IPR000742">
    <property type="entry name" value="EGF"/>
</dbReference>
<dbReference type="FunCoup" id="A0A2K3CQB9">
    <property type="interactions" value="148"/>
</dbReference>
<feature type="domain" description="EGF-like" evidence="7">
    <location>
        <begin position="128"/>
        <end position="161"/>
    </location>
</feature>
<name>A0A2K3CQB9_CHLRE</name>
<comment type="subcellular location">
    <subcellularLocation>
        <location evidence="1">Golgi apparatus membrane</location>
        <topology evidence="1">Single-pass type II membrane protein</topology>
    </subcellularLocation>
</comment>
<dbReference type="Gramene" id="PNW70482">
    <property type="protein sequence ID" value="PNW70482"/>
    <property type="gene ID" value="CHLRE_17g721750v5"/>
</dbReference>
<keyword evidence="4" id="KW-0245">EGF-like domain</keyword>
<dbReference type="GO" id="GO:0016757">
    <property type="term" value="F:glycosyltransferase activity"/>
    <property type="evidence" value="ECO:0007669"/>
    <property type="project" value="InterPro"/>
</dbReference>
<keyword evidence="9" id="KW-1185">Reference proteome</keyword>
<evidence type="ECO:0000256" key="4">
    <source>
        <dbReference type="PROSITE-ProRule" id="PRU00076"/>
    </source>
</evidence>
<dbReference type="PROSITE" id="PS50026">
    <property type="entry name" value="EGF_3"/>
    <property type="match status" value="1"/>
</dbReference>
<dbReference type="InterPro" id="IPR040911">
    <property type="entry name" value="Exostosin_GT47"/>
</dbReference>
<evidence type="ECO:0000256" key="1">
    <source>
        <dbReference type="ARBA" id="ARBA00004323"/>
    </source>
</evidence>
<dbReference type="ExpressionAtlas" id="A0A2K3CQB9">
    <property type="expression patterns" value="baseline and differential"/>
</dbReference>
<comment type="similarity">
    <text evidence="2">Belongs to the glycosyltransferase 47 family.</text>
</comment>